<keyword evidence="2" id="KW-1185">Reference proteome</keyword>
<dbReference type="Proteomes" id="UP001283361">
    <property type="component" value="Unassembled WGS sequence"/>
</dbReference>
<protein>
    <submittedName>
        <fullName evidence="1">Uncharacterized protein</fullName>
    </submittedName>
</protein>
<organism evidence="1 2">
    <name type="scientific">Elysia crispata</name>
    <name type="common">lettuce slug</name>
    <dbReference type="NCBI Taxonomy" id="231223"/>
    <lineage>
        <taxon>Eukaryota</taxon>
        <taxon>Metazoa</taxon>
        <taxon>Spiralia</taxon>
        <taxon>Lophotrochozoa</taxon>
        <taxon>Mollusca</taxon>
        <taxon>Gastropoda</taxon>
        <taxon>Heterobranchia</taxon>
        <taxon>Euthyneura</taxon>
        <taxon>Panpulmonata</taxon>
        <taxon>Sacoglossa</taxon>
        <taxon>Placobranchoidea</taxon>
        <taxon>Plakobranchidae</taxon>
        <taxon>Elysia</taxon>
    </lineage>
</organism>
<evidence type="ECO:0000313" key="2">
    <source>
        <dbReference type="Proteomes" id="UP001283361"/>
    </source>
</evidence>
<proteinExistence type="predicted"/>
<gene>
    <name evidence="1" type="ORF">RRG08_011147</name>
</gene>
<dbReference type="AlphaFoldDB" id="A0AAE1A0L8"/>
<sequence>MNNKRLNQRVVESLRVTLNGYEPGAVRVSVDGSDIGSAVISTDVMQNPGQTEYESVDLAVAMTTTIRAALVGRSNSSTNIKIVERCGNLSLPGSTHSSAKIGTDQRGGVDNKYLVDNTCSDTGWGHMWGAGKQNNRFHTVDLQPLACFTVYRLVLLTQAKSSACCDVRFMGTLPTMGGRCWLSVIAAGCGFEFSALLPKLCQSCTSRDKGLPDMTTDCLLVLYGHRYLWLPKHFLVTRV</sequence>
<evidence type="ECO:0000313" key="1">
    <source>
        <dbReference type="EMBL" id="KAK3779123.1"/>
    </source>
</evidence>
<name>A0AAE1A0L8_9GAST</name>
<accession>A0AAE1A0L8</accession>
<reference evidence="1" key="1">
    <citation type="journal article" date="2023" name="G3 (Bethesda)">
        <title>A reference genome for the long-term kleptoplast-retaining sea slug Elysia crispata morphotype clarki.</title>
        <authorList>
            <person name="Eastman K.E."/>
            <person name="Pendleton A.L."/>
            <person name="Shaikh M.A."/>
            <person name="Suttiyut T."/>
            <person name="Ogas R."/>
            <person name="Tomko P."/>
            <person name="Gavelis G."/>
            <person name="Widhalm J.R."/>
            <person name="Wisecaver J.H."/>
        </authorList>
    </citation>
    <scope>NUCLEOTIDE SEQUENCE</scope>
    <source>
        <strain evidence="1">ECLA1</strain>
    </source>
</reference>
<dbReference type="EMBL" id="JAWDGP010002879">
    <property type="protein sequence ID" value="KAK3779123.1"/>
    <property type="molecule type" value="Genomic_DNA"/>
</dbReference>
<comment type="caution">
    <text evidence="1">The sequence shown here is derived from an EMBL/GenBank/DDBJ whole genome shotgun (WGS) entry which is preliminary data.</text>
</comment>